<evidence type="ECO:0000256" key="4">
    <source>
        <dbReference type="ARBA" id="ARBA00022475"/>
    </source>
</evidence>
<evidence type="ECO:0000256" key="1">
    <source>
        <dbReference type="ARBA" id="ARBA00004651"/>
    </source>
</evidence>
<accession>A0ABV7AJZ7</accession>
<feature type="transmembrane region" description="Helical" evidence="8">
    <location>
        <begin position="65"/>
        <end position="84"/>
    </location>
</feature>
<evidence type="ECO:0000256" key="2">
    <source>
        <dbReference type="ARBA" id="ARBA00010145"/>
    </source>
</evidence>
<feature type="transmembrane region" description="Helical" evidence="8">
    <location>
        <begin position="96"/>
        <end position="114"/>
    </location>
</feature>
<feature type="transmembrane region" description="Helical" evidence="8">
    <location>
        <begin position="167"/>
        <end position="187"/>
    </location>
</feature>
<keyword evidence="6 8" id="KW-1133">Transmembrane helix</keyword>
<feature type="transmembrane region" description="Helical" evidence="8">
    <location>
        <begin position="256"/>
        <end position="276"/>
    </location>
</feature>
<dbReference type="Gene3D" id="1.20.1530.20">
    <property type="match status" value="2"/>
</dbReference>
<dbReference type="InterPro" id="IPR004776">
    <property type="entry name" value="Mem_transp_PIN-like"/>
</dbReference>
<organism evidence="9 10">
    <name type="scientific">Acidimangrovimonas pyrenivorans</name>
    <dbReference type="NCBI Taxonomy" id="2030798"/>
    <lineage>
        <taxon>Bacteria</taxon>
        <taxon>Pseudomonadati</taxon>
        <taxon>Pseudomonadota</taxon>
        <taxon>Alphaproteobacteria</taxon>
        <taxon>Rhodobacterales</taxon>
        <taxon>Paracoccaceae</taxon>
        <taxon>Acidimangrovimonas</taxon>
    </lineage>
</organism>
<evidence type="ECO:0000256" key="5">
    <source>
        <dbReference type="ARBA" id="ARBA00022692"/>
    </source>
</evidence>
<reference evidence="10" key="1">
    <citation type="journal article" date="2019" name="Int. J. Syst. Evol. Microbiol.">
        <title>The Global Catalogue of Microorganisms (GCM) 10K type strain sequencing project: providing services to taxonomists for standard genome sequencing and annotation.</title>
        <authorList>
            <consortium name="The Broad Institute Genomics Platform"/>
            <consortium name="The Broad Institute Genome Sequencing Center for Infectious Disease"/>
            <person name="Wu L."/>
            <person name="Ma J."/>
        </authorList>
    </citation>
    <scope>NUCLEOTIDE SEQUENCE [LARGE SCALE GENOMIC DNA]</scope>
    <source>
        <strain evidence="10">KCTC 62192</strain>
    </source>
</reference>
<keyword evidence="7 8" id="KW-0472">Membrane</keyword>
<feature type="transmembrane region" description="Helical" evidence="8">
    <location>
        <begin position="229"/>
        <end position="250"/>
    </location>
</feature>
<name>A0ABV7AJZ7_9RHOB</name>
<keyword evidence="10" id="KW-1185">Reference proteome</keyword>
<keyword evidence="3" id="KW-0813">Transport</keyword>
<dbReference type="InterPro" id="IPR038770">
    <property type="entry name" value="Na+/solute_symporter_sf"/>
</dbReference>
<evidence type="ECO:0000256" key="3">
    <source>
        <dbReference type="ARBA" id="ARBA00022448"/>
    </source>
</evidence>
<protein>
    <submittedName>
        <fullName evidence="9">AEC family transporter</fullName>
    </submittedName>
</protein>
<evidence type="ECO:0000313" key="9">
    <source>
        <dbReference type="EMBL" id="MFC2969743.1"/>
    </source>
</evidence>
<gene>
    <name evidence="9" type="ORF">ACFOES_16715</name>
</gene>
<evidence type="ECO:0000256" key="6">
    <source>
        <dbReference type="ARBA" id="ARBA00022989"/>
    </source>
</evidence>
<feature type="transmembrane region" description="Helical" evidence="8">
    <location>
        <begin position="126"/>
        <end position="146"/>
    </location>
</feature>
<proteinExistence type="inferred from homology"/>
<dbReference type="RefSeq" id="WP_377834505.1">
    <property type="nucleotide sequence ID" value="NZ_JBHRSK010000015.1"/>
</dbReference>
<comment type="similarity">
    <text evidence="2">Belongs to the auxin efflux carrier (TC 2.A.69) family.</text>
</comment>
<comment type="subcellular location">
    <subcellularLocation>
        <location evidence="1">Cell membrane</location>
        <topology evidence="1">Multi-pass membrane protein</topology>
    </subcellularLocation>
</comment>
<feature type="transmembrane region" description="Helical" evidence="8">
    <location>
        <begin position="7"/>
        <end position="26"/>
    </location>
</feature>
<dbReference type="Proteomes" id="UP001595443">
    <property type="component" value="Unassembled WGS sequence"/>
</dbReference>
<sequence length="310" mass="33029">MEALLDVVLPVFLVIGFGYLVSWKGWFAEAHVDGLMKFTQNFAIPCLLFRAISQLDLAQEFDLRLLASFYTGATTGFFAGLLGARYIFKRPWQDSVAIGFCGLFSNSLLLGLPITERAYGSGALAGNYTIIAIHSPYCYALGITAMEIARHSGGSIGATALRVLRAMFRNALVIGITLGFIVNLGHVPMPGVLTDAVDLMTRAALPAALFGLGGVLYRYRPEGDLRTILYVCAVSLVLHPVVTWTMGSALNLGQAPFRSAVLTAAMPPGVNAYVFANMYGVGKRVAASAVLLATAGAILTAWVWLALLGG</sequence>
<dbReference type="PANTHER" id="PTHR36838">
    <property type="entry name" value="AUXIN EFFLUX CARRIER FAMILY PROTEIN"/>
    <property type="match status" value="1"/>
</dbReference>
<feature type="transmembrane region" description="Helical" evidence="8">
    <location>
        <begin position="285"/>
        <end position="307"/>
    </location>
</feature>
<evidence type="ECO:0000313" key="10">
    <source>
        <dbReference type="Proteomes" id="UP001595443"/>
    </source>
</evidence>
<keyword evidence="4" id="KW-1003">Cell membrane</keyword>
<dbReference type="Pfam" id="PF03547">
    <property type="entry name" value="Mem_trans"/>
    <property type="match status" value="1"/>
</dbReference>
<keyword evidence="5 8" id="KW-0812">Transmembrane</keyword>
<dbReference type="PANTHER" id="PTHR36838:SF3">
    <property type="entry name" value="TRANSPORTER AUXIN EFFLUX CARRIER EC FAMILY"/>
    <property type="match status" value="1"/>
</dbReference>
<evidence type="ECO:0000256" key="8">
    <source>
        <dbReference type="SAM" id="Phobius"/>
    </source>
</evidence>
<feature type="transmembrane region" description="Helical" evidence="8">
    <location>
        <begin position="199"/>
        <end position="217"/>
    </location>
</feature>
<dbReference type="EMBL" id="JBHRSK010000015">
    <property type="protein sequence ID" value="MFC2969743.1"/>
    <property type="molecule type" value="Genomic_DNA"/>
</dbReference>
<comment type="caution">
    <text evidence="9">The sequence shown here is derived from an EMBL/GenBank/DDBJ whole genome shotgun (WGS) entry which is preliminary data.</text>
</comment>
<evidence type="ECO:0000256" key="7">
    <source>
        <dbReference type="ARBA" id="ARBA00023136"/>
    </source>
</evidence>